<reference evidence="6 7" key="1">
    <citation type="submission" date="2024-05" db="EMBL/GenBank/DDBJ databases">
        <authorList>
            <person name="Wallberg A."/>
        </authorList>
    </citation>
    <scope>NUCLEOTIDE SEQUENCE [LARGE SCALE GENOMIC DNA]</scope>
</reference>
<accession>A0AAV2SPU3</accession>
<dbReference type="Gene3D" id="3.40.50.1820">
    <property type="entry name" value="alpha/beta hydrolase"/>
    <property type="match status" value="1"/>
</dbReference>
<comment type="subcellular location">
    <subcellularLocation>
        <location evidence="1">Secreted</location>
    </subcellularLocation>
</comment>
<dbReference type="PANTHER" id="PTHR11610">
    <property type="entry name" value="LIPASE"/>
    <property type="match status" value="1"/>
</dbReference>
<comment type="similarity">
    <text evidence="2 4">Belongs to the AB hydrolase superfamily. Lipase family.</text>
</comment>
<evidence type="ECO:0000256" key="3">
    <source>
        <dbReference type="ARBA" id="ARBA00022525"/>
    </source>
</evidence>
<name>A0AAV2SPU3_MEGNR</name>
<evidence type="ECO:0000256" key="2">
    <source>
        <dbReference type="ARBA" id="ARBA00010701"/>
    </source>
</evidence>
<dbReference type="Proteomes" id="UP001497623">
    <property type="component" value="Unassembled WGS sequence"/>
</dbReference>
<dbReference type="EMBL" id="CAXKWB010103070">
    <property type="protein sequence ID" value="CAL4226638.1"/>
    <property type="molecule type" value="Genomic_DNA"/>
</dbReference>
<proteinExistence type="inferred from homology"/>
<protein>
    <recommendedName>
        <fullName evidence="5">Lipase domain-containing protein</fullName>
    </recommendedName>
</protein>
<dbReference type="InterPro" id="IPR000734">
    <property type="entry name" value="TAG_lipase"/>
</dbReference>
<comment type="caution">
    <text evidence="6">The sequence shown here is derived from an EMBL/GenBank/DDBJ whole genome shotgun (WGS) entry which is preliminary data.</text>
</comment>
<feature type="non-terminal residue" evidence="6">
    <location>
        <position position="1"/>
    </location>
</feature>
<dbReference type="GO" id="GO:0017171">
    <property type="term" value="F:serine hydrolase activity"/>
    <property type="evidence" value="ECO:0007669"/>
    <property type="project" value="TreeGrafter"/>
</dbReference>
<dbReference type="PANTHER" id="PTHR11610:SF177">
    <property type="entry name" value="IP13478P-RELATED"/>
    <property type="match status" value="1"/>
</dbReference>
<dbReference type="AlphaFoldDB" id="A0AAV2SPU3"/>
<dbReference type="InterPro" id="IPR013818">
    <property type="entry name" value="Lipase"/>
</dbReference>
<sequence>LLTTEYESDQVIILVDYWDVMFKPRVQLRRDIAKETAQLLNYFALQKNLNMSHCHLMGFSFGGLLSSIITHYITEGTLGRVTGIDPGYPYKINEFDPSYFLDESDAEIVTTIRCSTYGEQYPATSIDFYPNG</sequence>
<feature type="domain" description="Lipase" evidence="5">
    <location>
        <begin position="23"/>
        <end position="132"/>
    </location>
</feature>
<dbReference type="Pfam" id="PF00151">
    <property type="entry name" value="Lipase"/>
    <property type="match status" value="1"/>
</dbReference>
<dbReference type="GO" id="GO:0016042">
    <property type="term" value="P:lipid catabolic process"/>
    <property type="evidence" value="ECO:0007669"/>
    <property type="project" value="TreeGrafter"/>
</dbReference>
<organism evidence="6 7">
    <name type="scientific">Meganyctiphanes norvegica</name>
    <name type="common">Northern krill</name>
    <name type="synonym">Thysanopoda norvegica</name>
    <dbReference type="NCBI Taxonomy" id="48144"/>
    <lineage>
        <taxon>Eukaryota</taxon>
        <taxon>Metazoa</taxon>
        <taxon>Ecdysozoa</taxon>
        <taxon>Arthropoda</taxon>
        <taxon>Crustacea</taxon>
        <taxon>Multicrustacea</taxon>
        <taxon>Malacostraca</taxon>
        <taxon>Eumalacostraca</taxon>
        <taxon>Eucarida</taxon>
        <taxon>Euphausiacea</taxon>
        <taxon>Euphausiidae</taxon>
        <taxon>Meganyctiphanes</taxon>
    </lineage>
</organism>
<evidence type="ECO:0000256" key="4">
    <source>
        <dbReference type="RuleBase" id="RU004262"/>
    </source>
</evidence>
<keyword evidence="3" id="KW-0964">Secreted</keyword>
<dbReference type="GO" id="GO:0005615">
    <property type="term" value="C:extracellular space"/>
    <property type="evidence" value="ECO:0007669"/>
    <property type="project" value="TreeGrafter"/>
</dbReference>
<keyword evidence="7" id="KW-1185">Reference proteome</keyword>
<evidence type="ECO:0000313" key="7">
    <source>
        <dbReference type="Proteomes" id="UP001497623"/>
    </source>
</evidence>
<dbReference type="GO" id="GO:0016298">
    <property type="term" value="F:lipase activity"/>
    <property type="evidence" value="ECO:0007669"/>
    <property type="project" value="InterPro"/>
</dbReference>
<dbReference type="SUPFAM" id="SSF53474">
    <property type="entry name" value="alpha/beta-Hydrolases"/>
    <property type="match status" value="1"/>
</dbReference>
<evidence type="ECO:0000313" key="6">
    <source>
        <dbReference type="EMBL" id="CAL4226638.1"/>
    </source>
</evidence>
<dbReference type="InterPro" id="IPR029058">
    <property type="entry name" value="AB_hydrolase_fold"/>
</dbReference>
<evidence type="ECO:0000259" key="5">
    <source>
        <dbReference type="Pfam" id="PF00151"/>
    </source>
</evidence>
<evidence type="ECO:0000256" key="1">
    <source>
        <dbReference type="ARBA" id="ARBA00004613"/>
    </source>
</evidence>
<gene>
    <name evidence="6" type="ORF">MNOR_LOCUS39468</name>
</gene>
<feature type="non-terminal residue" evidence="6">
    <location>
        <position position="132"/>
    </location>
</feature>